<keyword evidence="2" id="KW-0679">Respiratory chain</keyword>
<keyword evidence="4" id="KW-1185">Reference proteome</keyword>
<keyword evidence="2" id="KW-0472">Membrane</keyword>
<evidence type="ECO:0000313" key="4">
    <source>
        <dbReference type="Proteomes" id="UP000761534"/>
    </source>
</evidence>
<dbReference type="GO" id="GO:0006979">
    <property type="term" value="P:response to oxidative stress"/>
    <property type="evidence" value="ECO:0007669"/>
    <property type="project" value="TreeGrafter"/>
</dbReference>
<dbReference type="OrthoDB" id="274641at2759"/>
<dbReference type="Pfam" id="PF05071">
    <property type="entry name" value="NDUFA12"/>
    <property type="match status" value="1"/>
</dbReference>
<name>A0A642V450_9ASCO</name>
<organism evidence="3 4">
    <name type="scientific">Trichomonascus ciferrii</name>
    <dbReference type="NCBI Taxonomy" id="44093"/>
    <lineage>
        <taxon>Eukaryota</taxon>
        <taxon>Fungi</taxon>
        <taxon>Dikarya</taxon>
        <taxon>Ascomycota</taxon>
        <taxon>Saccharomycotina</taxon>
        <taxon>Dipodascomycetes</taxon>
        <taxon>Dipodascales</taxon>
        <taxon>Trichomonascaceae</taxon>
        <taxon>Trichomonascus</taxon>
        <taxon>Trichomonascus ciferrii complex</taxon>
    </lineage>
</organism>
<dbReference type="GO" id="GO:0005743">
    <property type="term" value="C:mitochondrial inner membrane"/>
    <property type="evidence" value="ECO:0007669"/>
    <property type="project" value="UniProtKB-SubCell"/>
</dbReference>
<dbReference type="PANTHER" id="PTHR12910:SF2">
    <property type="entry name" value="NADH DEHYDROGENASE [UBIQUINONE] 1 ALPHA SUBCOMPLEX SUBUNIT 12"/>
    <property type="match status" value="1"/>
</dbReference>
<sequence length="139" mass="15725">MSSSIIRTIRNAWRLGPREYLRLMNGLGDAKSGTLVGRDAYGNEFYENSTEDEIHLRTRWVVYKDYYGDISQVEPAWHFWLGYGVDVPPNKTAPEFKSVPACPGPQNYTNLTGTPGAYMCYSTTKPKVQPWNPTVGQRG</sequence>
<evidence type="ECO:0000256" key="1">
    <source>
        <dbReference type="ARBA" id="ARBA00007355"/>
    </source>
</evidence>
<dbReference type="GO" id="GO:0045271">
    <property type="term" value="C:respiratory chain complex I"/>
    <property type="evidence" value="ECO:0007669"/>
    <property type="project" value="InterPro"/>
</dbReference>
<dbReference type="InterPro" id="IPR007763">
    <property type="entry name" value="NDUFA12"/>
</dbReference>
<comment type="caution">
    <text evidence="3">The sequence shown here is derived from an EMBL/GenBank/DDBJ whole genome shotgun (WGS) entry which is preliminary data.</text>
</comment>
<gene>
    <name evidence="3" type="ORF">TRICI_003096</name>
</gene>
<comment type="similarity">
    <text evidence="1 2">Belongs to the complex I NDUFA12 subunit family.</text>
</comment>
<dbReference type="AlphaFoldDB" id="A0A642V450"/>
<comment type="subcellular location">
    <subcellularLocation>
        <location evidence="2">Mitochondrion inner membrane</location>
        <topology evidence="2">Peripheral membrane protein</topology>
        <orientation evidence="2">Matrix side</orientation>
    </subcellularLocation>
</comment>
<dbReference type="Proteomes" id="UP000761534">
    <property type="component" value="Unassembled WGS sequence"/>
</dbReference>
<evidence type="ECO:0000256" key="2">
    <source>
        <dbReference type="RuleBase" id="RU363103"/>
    </source>
</evidence>
<proteinExistence type="inferred from homology"/>
<protein>
    <recommendedName>
        <fullName evidence="2">NADH dehydrogenase [ubiquinone] 1 alpha subcomplex subunit</fullName>
    </recommendedName>
</protein>
<reference evidence="3" key="1">
    <citation type="journal article" date="2019" name="G3 (Bethesda)">
        <title>Genome Assemblies of Two Rare Opportunistic Yeast Pathogens: Diutina rugosa (syn. Candida rugosa) and Trichomonascus ciferrii (syn. Candida ciferrii).</title>
        <authorList>
            <person name="Mixao V."/>
            <person name="Saus E."/>
            <person name="Hansen A.P."/>
            <person name="Lass-Florl C."/>
            <person name="Gabaldon T."/>
        </authorList>
    </citation>
    <scope>NUCLEOTIDE SEQUENCE</scope>
    <source>
        <strain evidence="3">CBS 4856</strain>
    </source>
</reference>
<evidence type="ECO:0000313" key="3">
    <source>
        <dbReference type="EMBL" id="KAA8913838.1"/>
    </source>
</evidence>
<keyword evidence="2" id="KW-0999">Mitochondrion inner membrane</keyword>
<keyword evidence="2" id="KW-0496">Mitochondrion</keyword>
<keyword evidence="2" id="KW-0249">Electron transport</keyword>
<dbReference type="PANTHER" id="PTHR12910">
    <property type="entry name" value="NADH-UBIQUINONE OXIDOREDUCTASE SUBUNIT B17.2"/>
    <property type="match status" value="1"/>
</dbReference>
<dbReference type="VEuPathDB" id="FungiDB:TRICI_003096"/>
<comment type="function">
    <text evidence="2">Accessory subunit of the mitochondrial membrane respiratory chain NADH dehydrogenase (Complex I), that is believed not to be involved in catalysis. Complex I functions in the transfer of electrons from NADH to the respiratory chain. The immediate electron acceptor for the enzyme is believed to be ubiquinone.</text>
</comment>
<accession>A0A642V450</accession>
<keyword evidence="2" id="KW-0813">Transport</keyword>
<dbReference type="EMBL" id="SWFS01000217">
    <property type="protein sequence ID" value="KAA8913838.1"/>
    <property type="molecule type" value="Genomic_DNA"/>
</dbReference>